<feature type="compositionally biased region" description="Gly residues" evidence="9">
    <location>
        <begin position="2525"/>
        <end position="2539"/>
    </location>
</feature>
<accession>A0ABD3LHS1</accession>
<feature type="compositionally biased region" description="Basic and acidic residues" evidence="9">
    <location>
        <begin position="46"/>
        <end position="59"/>
    </location>
</feature>
<keyword evidence="8" id="KW-0175">Coiled coil</keyword>
<evidence type="ECO:0000313" key="13">
    <source>
        <dbReference type="EMBL" id="KAL3750957.1"/>
    </source>
</evidence>
<dbReference type="PROSITE" id="PS50013">
    <property type="entry name" value="CHROMO_2"/>
    <property type="match status" value="2"/>
</dbReference>
<feature type="coiled-coil region" evidence="8">
    <location>
        <begin position="2281"/>
        <end position="2308"/>
    </location>
</feature>
<dbReference type="Pfam" id="PF00385">
    <property type="entry name" value="Chromo"/>
    <property type="match status" value="1"/>
</dbReference>
<feature type="compositionally biased region" description="Low complexity" evidence="9">
    <location>
        <begin position="8"/>
        <end position="24"/>
    </location>
</feature>
<dbReference type="InterPro" id="IPR019786">
    <property type="entry name" value="Zinc_finger_PHD-type_CS"/>
</dbReference>
<feature type="region of interest" description="Disordered" evidence="9">
    <location>
        <begin position="2563"/>
        <end position="2587"/>
    </location>
</feature>
<dbReference type="GO" id="GO:0016787">
    <property type="term" value="F:hydrolase activity"/>
    <property type="evidence" value="ECO:0007669"/>
    <property type="project" value="UniProtKB-KW"/>
</dbReference>
<evidence type="ECO:0000259" key="10">
    <source>
        <dbReference type="PROSITE" id="PS50013"/>
    </source>
</evidence>
<feature type="region of interest" description="Disordered" evidence="9">
    <location>
        <begin position="1"/>
        <end position="197"/>
    </location>
</feature>
<evidence type="ECO:0000256" key="4">
    <source>
        <dbReference type="ARBA" id="ARBA00022801"/>
    </source>
</evidence>
<dbReference type="InterPro" id="IPR038718">
    <property type="entry name" value="SNF2-like_sf"/>
</dbReference>
<feature type="compositionally biased region" description="Polar residues" evidence="9">
    <location>
        <begin position="2483"/>
        <end position="2493"/>
    </location>
</feature>
<feature type="coiled-coil region" evidence="8">
    <location>
        <begin position="1520"/>
        <end position="1547"/>
    </location>
</feature>
<feature type="compositionally biased region" description="Polar residues" evidence="9">
    <location>
        <begin position="2146"/>
        <end position="2165"/>
    </location>
</feature>
<dbReference type="SUPFAM" id="SSF54160">
    <property type="entry name" value="Chromo domain-like"/>
    <property type="match status" value="2"/>
</dbReference>
<organism evidence="13 14">
    <name type="scientific">Eucalyptus globulus</name>
    <name type="common">Tasmanian blue gum</name>
    <dbReference type="NCBI Taxonomy" id="34317"/>
    <lineage>
        <taxon>Eukaryota</taxon>
        <taxon>Viridiplantae</taxon>
        <taxon>Streptophyta</taxon>
        <taxon>Embryophyta</taxon>
        <taxon>Tracheophyta</taxon>
        <taxon>Spermatophyta</taxon>
        <taxon>Magnoliopsida</taxon>
        <taxon>eudicotyledons</taxon>
        <taxon>Gunneridae</taxon>
        <taxon>Pentapetalae</taxon>
        <taxon>rosids</taxon>
        <taxon>malvids</taxon>
        <taxon>Myrtales</taxon>
        <taxon>Myrtaceae</taxon>
        <taxon>Myrtoideae</taxon>
        <taxon>Eucalypteae</taxon>
        <taxon>Eucalyptus</taxon>
    </lineage>
</organism>
<feature type="region of interest" description="Disordered" evidence="9">
    <location>
        <begin position="1788"/>
        <end position="1815"/>
    </location>
</feature>
<sequence length="2587" mass="286814">MRRDRPRPAAASSSAAAARSHASRVTVLSLSAADKNMVNQTRSGCKIRDECTNKAHSDGKGSSTSPFASDSYRLRSSTRESSSKKPTVPSVPTIRKSERIEKQTPPTSVSKNLEKVKRQRTPSPVRRSERCKKLRHSSNSLISKKSARRSESSDRQNLMEKKENNGKQLEMEDKESSKSSEEEPASTKTKRGTMSARAYRALFRGSVNKDKADCREELICPKKSFQQEYNNTGAVGPEDVDAVNDCSDRSQEIKDGVESMTQMVEKQNELIIGLVDCREELICPKKSFQQEYNNTGAVGPEDVDAVNDCSDRSQEIKDGVESMTQMVEKQNEENTCLRQNSHSTQQGANYDSGRVENRSSLEKQSELMDFSRNGRYLDGHVGLENQEDVPDKQSDSVCLISNASAPAGCQNFTSAAHNFVGIDGINSKGKSGEPDATVNLELDGRQNLHVLVNIDAESGQSTCFICKLGGKLLCCNGAGCQKNYHLSCLDPPLNDVPLGVWHCLACVRKMMMYGAHSVSEGVESIWDCREVEVLDPKGCQKQKQFFVKYKGLAHFHNRWLPEAEVAAQCPSLVAEVAPWKSEWTSPRRLLQKRLITSPQFHSERDRQEEATGVSMCHYQWLVKWCGLDYEHASWELENASLFLSSEAQSLIKQYENRIERATGACNVEVTMLSERKKRLRNEISKLADPVEKQFEYWKVHPNVILVDHEEHISKVTSFILLECDGCLPCLVISPSTLVYSWDAEFFRLAPMVDVVVYNGSKDTRRRIRNLEFSEEGASIAFEVLISPPEAIVEDMNIMQRIEWEAVVIDECQQPRSFAFLDEFLKLKTQRRLFPFNGNLEENISKYRNLLSIVEKFGDEESMNASATNSHETVYKPKERSYTAFEGKMDSSRFVEYWVPTQISNVQLEQYCATLLSNSLSLCSSSKGDPVGVLRDILVSARKCCDHPYNVDPSLQGSMMKDLQPIEYLEVGIRASGKLQLLDRLLLEIKKQHLKVLILFQSIGCSGRDLTGDILDDFLRQRFGADSYERVDGGILPSKKQAALNKFNDKELGRFVFLLENRACNFSIKLSSVDMVIIFDSDWNPASDLKNLQKLTIESRVQIKVLRLYLSCTVEEKALLCAKQGMHLELQNISPSTSHMLLMWGASYLMCRLDEFHGSSSVSSMELSDQLLSNSVVQEFLALLSQNENSVKSRSVIVKARQTSGTYCTDFPLVGELKIQSTAEDLPHIFWTKLLEGKHPCWKYLSGSTPRNRKRVQSNVNVLEEVESDSNQLDKKRKKLTNNSISLSSRKQRIDGEKKVAANKEGTSRPFIKSLGGEDLTAIPEGKMVDSDEGRKLRDAQRSLHLLLKPEISRLSDLLNVSDNIKRIIDIFLDYVINNHHVSREPASILQAFQLALCWTAVSLSKEKMDHTESLELAKKHLNYQCKKEEADHVYLMLRHLKKMFLHLRKNSLVDSSKCGELKDKALEMEQSGVKSPLPAMPCLQTIKVEIEDCTFQGSSSNEVISSPNLMDEFGLTLGDISESGREIRNQKQILLELERRKNKICREYEAQKVLLENTRQMEAAIVRLHYGGSTKLDRLGRLDREYSTKIEKCSHEMAERLKEIEDEYQASANGVQQDPSLVEGDGRSMQVQLPNKLPEARHGQESSNCHDQLINVDPLPRPSSDQSADAIDCAVKDCLPVRIGCDNDEMSTVASGTVFTEVGPCANGIPIDNQGNAVSLNPCSRENLPGNSQGDFISSCAPDNVSTMNAYTLVDQTPDDSRKEAIDEPGPVEAQESVHLTNVLERSSTLDPQVSETEPPNGSESGVVDNVHRSDGPHKAALVDRSISRMPDDRDKVGATGHALENISSLNAGSLDDQILDGLRKEALDEPVALEVQENICISGELEAPSENEICNGSESEVLENVHPSDGPCEVTLVDQSKSSTVPLANAFAKGASVSFHCTLPDPELRDDCNATSTSRQERNRPNEERHNDEALLEEELRDDCNVTSTTMQEENAPGKQQRDAESVPDQDLGDDSTPAIMQEGNAPDEEQQNAEDASVPSYLTLPGEELRDYSNAVSSSIEERNATDEEQHNAETLPEEELRVNCNTVSAGMQERNEPDEQHRNAESATISSYHTLPDQELGDDFSAPSTSMPERNAPDEEQHNTSQQTELLSSGTCNATSFFSGAADMEPPVLPQPQDQPLNNSSHDLALVRGTATPLQGVGETSNLTVHVQSTQVDENPAAPLNQAMSESAVSIPRGRIVAQISGNSTASVPMESNTQPSQSPFPMAQPRTPLKLHLDPLQNELDRIQREIEQMDKAHEDARMRLVSDCGKEIDEIVAQIRRKYDLKLREIEAEYLPKKKELDMNHRKVLMNRMLAEAFKSKYSDIRASGTNGMQQDVASGSMQPLLQLSSQHNAHQPLPVRVPSAGLQSNGVGTATTPFTSSQSFPTNVASLQNVGPSVGSILDTMAVPQISLSMPPSSANIQAPSDLRSPAPHLQTFRPSVASSGTRLQGLPNWQPPSNPPPTSAPLQQFPAAAAPAGGPAGPSGWHHGGGSAEGFPPNEWGSVLMDVPCVRPSIVIPPPQRDNLTSSNATDDVVCLSDDD</sequence>
<dbReference type="InterPro" id="IPR016197">
    <property type="entry name" value="Chromo-like_dom_sf"/>
</dbReference>
<keyword evidence="5" id="KW-0862">Zinc</keyword>
<keyword evidence="1" id="KW-0479">Metal-binding</keyword>
<dbReference type="PROSITE" id="PS51194">
    <property type="entry name" value="HELICASE_CTER"/>
    <property type="match status" value="1"/>
</dbReference>
<feature type="region of interest" description="Disordered" evidence="9">
    <location>
        <begin position="328"/>
        <end position="360"/>
    </location>
</feature>
<feature type="compositionally biased region" description="Basic and acidic residues" evidence="9">
    <location>
        <begin position="148"/>
        <end position="181"/>
    </location>
</feature>
<dbReference type="PROSITE" id="PS50016">
    <property type="entry name" value="ZF_PHD_2"/>
    <property type="match status" value="1"/>
</dbReference>
<evidence type="ECO:0000256" key="7">
    <source>
        <dbReference type="PROSITE-ProRule" id="PRU00146"/>
    </source>
</evidence>
<evidence type="ECO:0000259" key="12">
    <source>
        <dbReference type="PROSITE" id="PS51194"/>
    </source>
</evidence>
<feature type="compositionally biased region" description="Polar residues" evidence="9">
    <location>
        <begin position="1788"/>
        <end position="1804"/>
    </location>
</feature>
<feature type="region of interest" description="Disordered" evidence="9">
    <location>
        <begin position="2253"/>
        <end position="2272"/>
    </location>
</feature>
<feature type="compositionally biased region" description="Pro residues" evidence="9">
    <location>
        <begin position="2500"/>
        <end position="2510"/>
    </location>
</feature>
<feature type="domain" description="Helicase C-terminal" evidence="12">
    <location>
        <begin position="980"/>
        <end position="1140"/>
    </location>
</feature>
<dbReference type="InterPro" id="IPR001650">
    <property type="entry name" value="Helicase_C-like"/>
</dbReference>
<dbReference type="SUPFAM" id="SSF52540">
    <property type="entry name" value="P-loop containing nucleoside triphosphate hydrolases"/>
    <property type="match status" value="2"/>
</dbReference>
<comment type="caution">
    <text evidence="13">The sequence shown here is derived from an EMBL/GenBank/DDBJ whole genome shotgun (WGS) entry which is preliminary data.</text>
</comment>
<dbReference type="Gene3D" id="6.10.250.1310">
    <property type="match status" value="1"/>
</dbReference>
<dbReference type="InterPro" id="IPR027417">
    <property type="entry name" value="P-loop_NTPase"/>
</dbReference>
<evidence type="ECO:0000256" key="2">
    <source>
        <dbReference type="ARBA" id="ARBA00022737"/>
    </source>
</evidence>
<dbReference type="Gene3D" id="3.30.40.10">
    <property type="entry name" value="Zinc/RING finger domain, C3HC4 (zinc finger)"/>
    <property type="match status" value="1"/>
</dbReference>
<evidence type="ECO:0000256" key="9">
    <source>
        <dbReference type="SAM" id="MobiDB-lite"/>
    </source>
</evidence>
<dbReference type="PANTHER" id="PTHR35116:SF2">
    <property type="entry name" value="ATP-DEPENDENT HELICASE FAMILY PROTEIN-RELATED"/>
    <property type="match status" value="1"/>
</dbReference>
<feature type="region of interest" description="Disordered" evidence="9">
    <location>
        <begin position="2462"/>
        <end position="2546"/>
    </location>
</feature>
<feature type="compositionally biased region" description="Polar residues" evidence="9">
    <location>
        <begin position="328"/>
        <end position="349"/>
    </location>
</feature>
<evidence type="ECO:0000256" key="8">
    <source>
        <dbReference type="SAM" id="Coils"/>
    </source>
</evidence>
<dbReference type="InterPro" id="IPR013083">
    <property type="entry name" value="Znf_RING/FYVE/PHD"/>
</dbReference>
<feature type="compositionally biased region" description="Polar residues" evidence="9">
    <location>
        <begin position="2253"/>
        <end position="2267"/>
    </location>
</feature>
<feature type="domain" description="PHD-type" evidence="11">
    <location>
        <begin position="460"/>
        <end position="509"/>
    </location>
</feature>
<keyword evidence="4" id="KW-0378">Hydrolase</keyword>
<dbReference type="InterPro" id="IPR011011">
    <property type="entry name" value="Znf_FYVE_PHD"/>
</dbReference>
<reference evidence="13 14" key="1">
    <citation type="submission" date="2024-11" db="EMBL/GenBank/DDBJ databases">
        <title>Chromosome-level genome assembly of Eucalyptus globulus Labill. provides insights into its genome evolution.</title>
        <authorList>
            <person name="Li X."/>
        </authorList>
    </citation>
    <scope>NUCLEOTIDE SEQUENCE [LARGE SCALE GENOMIC DNA]</scope>
    <source>
        <strain evidence="13">CL2024</strain>
        <tissue evidence="13">Fresh tender leaves</tissue>
    </source>
</reference>
<gene>
    <name evidence="13" type="ORF">ACJRO7_011872</name>
</gene>
<feature type="domain" description="Chromo" evidence="10">
    <location>
        <begin position="520"/>
        <end position="588"/>
    </location>
</feature>
<dbReference type="PROSITE" id="PS01359">
    <property type="entry name" value="ZF_PHD_1"/>
    <property type="match status" value="1"/>
</dbReference>
<dbReference type="PANTHER" id="PTHR35116">
    <property type="entry name" value="HELICASE PROTEIN MOM1"/>
    <property type="match status" value="1"/>
</dbReference>
<dbReference type="Gene3D" id="2.40.50.40">
    <property type="match status" value="2"/>
</dbReference>
<dbReference type="Pfam" id="PF00176">
    <property type="entry name" value="SNF2-rel_dom"/>
    <property type="match status" value="1"/>
</dbReference>
<feature type="compositionally biased region" description="Basic and acidic residues" evidence="9">
    <location>
        <begin position="1960"/>
        <end position="1974"/>
    </location>
</feature>
<feature type="region of interest" description="Disordered" evidence="9">
    <location>
        <begin position="2113"/>
        <end position="2182"/>
    </location>
</feature>
<dbReference type="InterPro" id="IPR000953">
    <property type="entry name" value="Chromo/chromo_shadow_dom"/>
</dbReference>
<evidence type="ECO:0000313" key="14">
    <source>
        <dbReference type="Proteomes" id="UP001634007"/>
    </source>
</evidence>
<feature type="compositionally biased region" description="Low complexity" evidence="9">
    <location>
        <begin position="84"/>
        <end position="93"/>
    </location>
</feature>
<evidence type="ECO:0000256" key="1">
    <source>
        <dbReference type="ARBA" id="ARBA00022723"/>
    </source>
</evidence>
<dbReference type="InterPro" id="IPR001965">
    <property type="entry name" value="Znf_PHD"/>
</dbReference>
<dbReference type="Pfam" id="PF25029">
    <property type="entry name" value="MOM1"/>
    <property type="match status" value="1"/>
</dbReference>
<name>A0ABD3LHS1_EUCGL</name>
<dbReference type="Proteomes" id="UP001634007">
    <property type="component" value="Unassembled WGS sequence"/>
</dbReference>
<dbReference type="Gene3D" id="3.40.50.300">
    <property type="entry name" value="P-loop containing nucleotide triphosphate hydrolases"/>
    <property type="match status" value="1"/>
</dbReference>
<dbReference type="CDD" id="cd18793">
    <property type="entry name" value="SF2_C_SNF"/>
    <property type="match status" value="1"/>
</dbReference>
<dbReference type="InterPro" id="IPR023780">
    <property type="entry name" value="Chromo_domain"/>
</dbReference>
<evidence type="ECO:0000256" key="3">
    <source>
        <dbReference type="ARBA" id="ARBA00022771"/>
    </source>
</evidence>
<evidence type="ECO:0000256" key="5">
    <source>
        <dbReference type="ARBA" id="ARBA00022833"/>
    </source>
</evidence>
<dbReference type="InterPro" id="IPR039322">
    <property type="entry name" value="MOM1"/>
</dbReference>
<keyword evidence="2" id="KW-0677">Repeat</keyword>
<dbReference type="SMART" id="SM00249">
    <property type="entry name" value="PHD"/>
    <property type="match status" value="1"/>
</dbReference>
<dbReference type="Pfam" id="PF00271">
    <property type="entry name" value="Helicase_C"/>
    <property type="match status" value="1"/>
</dbReference>
<keyword evidence="3 7" id="KW-0863">Zinc-finger</keyword>
<evidence type="ECO:0008006" key="15">
    <source>
        <dbReference type="Google" id="ProtNLM"/>
    </source>
</evidence>
<dbReference type="Gene3D" id="3.40.50.10810">
    <property type="entry name" value="Tandem AAA-ATPase domain"/>
    <property type="match status" value="1"/>
</dbReference>
<feature type="compositionally biased region" description="Basic and acidic residues" evidence="9">
    <location>
        <begin position="2062"/>
        <end position="2074"/>
    </location>
</feature>
<dbReference type="GO" id="GO:0008270">
    <property type="term" value="F:zinc ion binding"/>
    <property type="evidence" value="ECO:0007669"/>
    <property type="project" value="UniProtKB-KW"/>
</dbReference>
<keyword evidence="6" id="KW-0539">Nucleus</keyword>
<feature type="region of interest" description="Disordered" evidence="9">
    <location>
        <begin position="2054"/>
        <end position="2083"/>
    </location>
</feature>
<dbReference type="SUPFAM" id="SSF57903">
    <property type="entry name" value="FYVE/PHD zinc finger"/>
    <property type="match status" value="1"/>
</dbReference>
<feature type="region of interest" description="Disordered" evidence="9">
    <location>
        <begin position="1944"/>
        <end position="2038"/>
    </location>
</feature>
<dbReference type="InterPro" id="IPR019787">
    <property type="entry name" value="Znf_PHD-finger"/>
</dbReference>
<dbReference type="InterPro" id="IPR049730">
    <property type="entry name" value="SNF2/RAD54-like_C"/>
</dbReference>
<evidence type="ECO:0000259" key="11">
    <source>
        <dbReference type="PROSITE" id="PS50016"/>
    </source>
</evidence>
<feature type="compositionally biased region" description="Low complexity" evidence="9">
    <location>
        <begin position="2511"/>
        <end position="2524"/>
    </location>
</feature>
<dbReference type="EMBL" id="JBJKBG010000002">
    <property type="protein sequence ID" value="KAL3750957.1"/>
    <property type="molecule type" value="Genomic_DNA"/>
</dbReference>
<proteinExistence type="predicted"/>
<keyword evidence="14" id="KW-1185">Reference proteome</keyword>
<dbReference type="InterPro" id="IPR000330">
    <property type="entry name" value="SNF2_N"/>
</dbReference>
<protein>
    <recommendedName>
        <fullName evidence="15">Helicase protein MOM1</fullName>
    </recommendedName>
</protein>
<feature type="domain" description="Chromo" evidence="10">
    <location>
        <begin position="589"/>
        <end position="657"/>
    </location>
</feature>
<dbReference type="InterPro" id="IPR056882">
    <property type="entry name" value="MOM1_dom"/>
</dbReference>
<evidence type="ECO:0000256" key="6">
    <source>
        <dbReference type="ARBA" id="ARBA00023242"/>
    </source>
</evidence>